<proteinExistence type="predicted"/>
<reference evidence="1" key="2">
    <citation type="submission" date="2025-08" db="UniProtKB">
        <authorList>
            <consortium name="Ensembl"/>
        </authorList>
    </citation>
    <scope>IDENTIFICATION</scope>
</reference>
<evidence type="ECO:0000313" key="2">
    <source>
        <dbReference type="Proteomes" id="UP000694412"/>
    </source>
</evidence>
<organism evidence="1 2">
    <name type="scientific">Coturnix japonica</name>
    <name type="common">Japanese quail</name>
    <name type="synonym">Coturnix coturnix japonica</name>
    <dbReference type="NCBI Taxonomy" id="93934"/>
    <lineage>
        <taxon>Eukaryota</taxon>
        <taxon>Metazoa</taxon>
        <taxon>Chordata</taxon>
        <taxon>Craniata</taxon>
        <taxon>Vertebrata</taxon>
        <taxon>Euteleostomi</taxon>
        <taxon>Archelosauria</taxon>
        <taxon>Archosauria</taxon>
        <taxon>Dinosauria</taxon>
        <taxon>Saurischia</taxon>
        <taxon>Theropoda</taxon>
        <taxon>Coelurosauria</taxon>
        <taxon>Aves</taxon>
        <taxon>Neognathae</taxon>
        <taxon>Galloanserae</taxon>
        <taxon>Galliformes</taxon>
        <taxon>Phasianidae</taxon>
        <taxon>Perdicinae</taxon>
        <taxon>Coturnix</taxon>
    </lineage>
</organism>
<reference evidence="1" key="1">
    <citation type="submission" date="2015-11" db="EMBL/GenBank/DDBJ databases">
        <authorList>
            <consortium name="International Coturnix japonica Genome Analysis Consortium"/>
            <person name="Warren W."/>
            <person name="Burt D.W."/>
            <person name="Antin P.B."/>
            <person name="Lanford R."/>
            <person name="Gros J."/>
            <person name="Wilson R.K."/>
        </authorList>
    </citation>
    <scope>NUCLEOTIDE SEQUENCE [LARGE SCALE GENOMIC DNA]</scope>
</reference>
<evidence type="ECO:0000313" key="1">
    <source>
        <dbReference type="Ensembl" id="ENSCJPP00005007944.1"/>
    </source>
</evidence>
<dbReference type="Proteomes" id="UP000694412">
    <property type="component" value="Chromosome 13"/>
</dbReference>
<name>A0A8C2Y8J7_COTJA</name>
<dbReference type="AlphaFoldDB" id="A0A8C2Y8J7"/>
<sequence>MLGSLKRGSLQLHFLQTLEHRTDVSVTSTSPRWGEAFALLLLPPLLIPWRPRSMQEVESDHRRIHLLCVLMGEHKWRPRQWGPSIRGASCGCACTGVGHEQV</sequence>
<keyword evidence="2" id="KW-1185">Reference proteome</keyword>
<dbReference type="Ensembl" id="ENSCJPT00005012166.1">
    <property type="protein sequence ID" value="ENSCJPP00005007944.1"/>
    <property type="gene ID" value="ENSCJPG00005007204.1"/>
</dbReference>
<accession>A0A8C2Y8J7</accession>
<protein>
    <submittedName>
        <fullName evidence="1">Uncharacterized protein</fullName>
    </submittedName>
</protein>
<reference evidence="1" key="3">
    <citation type="submission" date="2025-09" db="UniProtKB">
        <authorList>
            <consortium name="Ensembl"/>
        </authorList>
    </citation>
    <scope>IDENTIFICATION</scope>
</reference>
<dbReference type="GeneTree" id="ENSGT00960000189391"/>